<dbReference type="AlphaFoldDB" id="A0A8D7FQJ2"/>
<sequence>SFEGPGTLAPNHLLFLFGEVGDDAEVVPDFLHGHLLDGVGHGLAGEVEQPRHVEERGCVGDVQQHVLVELHQLLVELLQRLHAPRAAAAPRVPLAVLHHLAEHRAGDATREGDHLRVVAAATDFREEVLECPGSVGGGHVHGKLLAVVGLENHLLLATIGLLGSLRHDRSRFLET</sequence>
<protein>
    <submittedName>
        <fullName evidence="1">(wild Malaysian banana) hypothetical protein</fullName>
    </submittedName>
</protein>
<dbReference type="EMBL" id="HG996467">
    <property type="protein sequence ID" value="CAG1862242.1"/>
    <property type="molecule type" value="Genomic_DNA"/>
</dbReference>
<feature type="non-terminal residue" evidence="1">
    <location>
        <position position="1"/>
    </location>
</feature>
<reference evidence="1" key="1">
    <citation type="submission" date="2021-03" db="EMBL/GenBank/DDBJ databases">
        <authorList>
            <consortium name="Genoscope - CEA"/>
            <person name="William W."/>
        </authorList>
    </citation>
    <scope>NUCLEOTIDE SEQUENCE</scope>
    <source>
        <strain evidence="1">Doubled-haploid Pahang</strain>
    </source>
</reference>
<proteinExistence type="predicted"/>
<accession>A0A8D7FQJ2</accession>
<gene>
    <name evidence="1" type="ORF">GSMUA_71360.1</name>
</gene>
<evidence type="ECO:0000313" key="1">
    <source>
        <dbReference type="EMBL" id="CAG1862242.1"/>
    </source>
</evidence>
<organism evidence="1">
    <name type="scientific">Musa acuminata subsp. malaccensis</name>
    <name type="common">Wild banana</name>
    <name type="synonym">Musa malaccensis</name>
    <dbReference type="NCBI Taxonomy" id="214687"/>
    <lineage>
        <taxon>Eukaryota</taxon>
        <taxon>Viridiplantae</taxon>
        <taxon>Streptophyta</taxon>
        <taxon>Embryophyta</taxon>
        <taxon>Tracheophyta</taxon>
        <taxon>Spermatophyta</taxon>
        <taxon>Magnoliopsida</taxon>
        <taxon>Liliopsida</taxon>
        <taxon>Zingiberales</taxon>
        <taxon>Musaceae</taxon>
        <taxon>Musa</taxon>
    </lineage>
</organism>
<name>A0A8D7FQJ2_MUSAM</name>